<evidence type="ECO:0000313" key="1">
    <source>
        <dbReference type="EMBL" id="RUR85988.1"/>
    </source>
</evidence>
<evidence type="ECO:0008006" key="3">
    <source>
        <dbReference type="Google" id="ProtNLM"/>
    </source>
</evidence>
<sequence length="569" mass="63713">MPLNKQTVVTASTEKNVVTTVTTTPTETVATTDKASPKKSVVTSTPALGIGLNGIADWSTQLPFLDAFKSSRQWITQCVKTDPGCNGEWDTNEYNLLNLDKDGWVKSLPAPSETPKYTRVSTLLYREIPGHYPSGKYIVFYEGEGTISYGFDAQQDKAASTAGRDVINVNSKGGGGILITITSTDPKKTGNYIRNIRVVRAENLPLYTKGEIFNPTFINKIKNFRAFRFMDWMQTNGSKQKEWFSRPKTTAASYALKGVPVEVMIALANKANAEPWFNMPHMATDEYMAKFAQIVKKKLKSNLKAYVEFSNEVWNGQFPQADYALQQGQARWGKDKEHVQMQWYGMRTAQMCDIWKNTFGKQNKRVVCVMGTHTGWQGLENAALDCQSWVGEGNKPCYQHGIDAYAIAGYFGRDLGTPENSQKVESWLNDSDGGFGKAIQHLKTGKLLEKSQDSLVDNYNSFIYHAKVARKKGLKLVAYEGGQHIVGHSGVENNEKLTNFFIELNRHPAMYDLYSQLLNSWQKAGGGLFMHFVDIGSPSKWGSWGALEYLEQKSSPKYKALIDFSQNHS</sequence>
<accession>A0A3S1ANM0</accession>
<dbReference type="EMBL" id="RSCJ01000002">
    <property type="protein sequence ID" value="RUR85988.1"/>
    <property type="molecule type" value="Genomic_DNA"/>
</dbReference>
<organism evidence="1 2">
    <name type="scientific">Chlorogloeopsis fritschii PCC 6912</name>
    <dbReference type="NCBI Taxonomy" id="211165"/>
    <lineage>
        <taxon>Bacteria</taxon>
        <taxon>Bacillati</taxon>
        <taxon>Cyanobacteriota</taxon>
        <taxon>Cyanophyceae</taxon>
        <taxon>Nostocales</taxon>
        <taxon>Chlorogloeopsidaceae</taxon>
        <taxon>Chlorogloeopsis</taxon>
    </lineage>
</organism>
<dbReference type="STRING" id="211165.GCA_000317285_05869"/>
<evidence type="ECO:0000313" key="2">
    <source>
        <dbReference type="Proteomes" id="UP000268857"/>
    </source>
</evidence>
<reference evidence="1 2" key="1">
    <citation type="journal article" date="2019" name="Genome Biol. Evol.">
        <title>Day and night: Metabolic profiles and evolutionary relationships of six axenic non-marine cyanobacteria.</title>
        <authorList>
            <person name="Will S.E."/>
            <person name="Henke P."/>
            <person name="Boedeker C."/>
            <person name="Huang S."/>
            <person name="Brinkmann H."/>
            <person name="Rohde M."/>
            <person name="Jarek M."/>
            <person name="Friedl T."/>
            <person name="Seufert S."/>
            <person name="Schumacher M."/>
            <person name="Overmann J."/>
            <person name="Neumann-Schaal M."/>
            <person name="Petersen J."/>
        </authorList>
    </citation>
    <scope>NUCLEOTIDE SEQUENCE [LARGE SCALE GENOMIC DNA]</scope>
    <source>
        <strain evidence="1 2">PCC 6912</strain>
    </source>
</reference>
<name>A0A3S1ANM0_CHLFR</name>
<protein>
    <recommendedName>
        <fullName evidence="3">Cellulose-binding protein</fullName>
    </recommendedName>
</protein>
<dbReference type="AlphaFoldDB" id="A0A3S1ANM0"/>
<keyword evidence="2" id="KW-1185">Reference proteome</keyword>
<proteinExistence type="predicted"/>
<gene>
    <name evidence="1" type="ORF">PCC6912_08130</name>
</gene>
<dbReference type="RefSeq" id="WP_236849392.1">
    <property type="nucleotide sequence ID" value="NZ_RSCJ01000002.1"/>
</dbReference>
<dbReference type="Proteomes" id="UP000268857">
    <property type="component" value="Unassembled WGS sequence"/>
</dbReference>
<comment type="caution">
    <text evidence="1">The sequence shown here is derived from an EMBL/GenBank/DDBJ whole genome shotgun (WGS) entry which is preliminary data.</text>
</comment>